<evidence type="ECO:0000259" key="1">
    <source>
        <dbReference type="PROSITE" id="PS51201"/>
    </source>
</evidence>
<dbReference type="GO" id="GO:0006813">
    <property type="term" value="P:potassium ion transport"/>
    <property type="evidence" value="ECO:0007669"/>
    <property type="project" value="InterPro"/>
</dbReference>
<reference evidence="3 4" key="1">
    <citation type="submission" date="2015-04" db="EMBL/GenBank/DDBJ databases">
        <title>Taxonomic description and genome sequence of Bacillus campisalis sp. nov., a novel member of the genus Bacillus isolated from solar saltern.</title>
        <authorList>
            <person name="Mathan Kumar R."/>
            <person name="Kaur G."/>
            <person name="Kumar A."/>
            <person name="Singh N.K."/>
            <person name="Kaur N."/>
            <person name="Kumar N."/>
            <person name="Mayilraj S."/>
        </authorList>
    </citation>
    <scope>NUCLEOTIDE SEQUENCE [LARGE SCALE GENOMIC DNA]</scope>
    <source>
        <strain evidence="3 4">SA2-6</strain>
    </source>
</reference>
<dbReference type="PATRIC" id="fig|1408103.3.peg.771"/>
<dbReference type="PANTHER" id="PTHR43833">
    <property type="entry name" value="POTASSIUM CHANNEL PROTEIN 2-RELATED-RELATED"/>
    <property type="match status" value="1"/>
</dbReference>
<organism evidence="3 4">
    <name type="scientific">Mesobacillus campisalis</name>
    <dbReference type="NCBI Taxonomy" id="1408103"/>
    <lineage>
        <taxon>Bacteria</taxon>
        <taxon>Bacillati</taxon>
        <taxon>Bacillota</taxon>
        <taxon>Bacilli</taxon>
        <taxon>Bacillales</taxon>
        <taxon>Bacillaceae</taxon>
        <taxon>Mesobacillus</taxon>
    </lineage>
</organism>
<dbReference type="InterPro" id="IPR050721">
    <property type="entry name" value="Trk_Ktr_HKT_K-transport"/>
</dbReference>
<dbReference type="GO" id="GO:0008324">
    <property type="term" value="F:monoatomic cation transmembrane transporter activity"/>
    <property type="evidence" value="ECO:0007669"/>
    <property type="project" value="InterPro"/>
</dbReference>
<dbReference type="Pfam" id="PF02080">
    <property type="entry name" value="TrkA_C"/>
    <property type="match status" value="1"/>
</dbReference>
<feature type="domain" description="RCK C-terminal" evidence="2">
    <location>
        <begin position="136"/>
        <end position="218"/>
    </location>
</feature>
<dbReference type="EMBL" id="LAYY01000003">
    <property type="protein sequence ID" value="KKK39295.1"/>
    <property type="molecule type" value="Genomic_DNA"/>
</dbReference>
<protein>
    <submittedName>
        <fullName evidence="3">Potassium uptake system protein</fullName>
    </submittedName>
</protein>
<feature type="domain" description="RCK N-terminal" evidence="1">
    <location>
        <begin position="2"/>
        <end position="118"/>
    </location>
</feature>
<dbReference type="Proteomes" id="UP000034166">
    <property type="component" value="Unassembled WGS sequence"/>
</dbReference>
<comment type="caution">
    <text evidence="3">The sequence shown here is derived from an EMBL/GenBank/DDBJ whole genome shotgun (WGS) entry which is preliminary data.</text>
</comment>
<evidence type="ECO:0000259" key="2">
    <source>
        <dbReference type="PROSITE" id="PS51202"/>
    </source>
</evidence>
<dbReference type="Pfam" id="PF02254">
    <property type="entry name" value="TrkA_N"/>
    <property type="match status" value="1"/>
</dbReference>
<accession>A0A0M2T3A8</accession>
<dbReference type="InterPro" id="IPR036291">
    <property type="entry name" value="NAD(P)-bd_dom_sf"/>
</dbReference>
<evidence type="ECO:0000313" key="3">
    <source>
        <dbReference type="EMBL" id="KKK39295.1"/>
    </source>
</evidence>
<dbReference type="OrthoDB" id="9776294at2"/>
<dbReference type="PANTHER" id="PTHR43833:SF7">
    <property type="entry name" value="KTR SYSTEM POTASSIUM UPTAKE PROTEIN C"/>
    <property type="match status" value="1"/>
</dbReference>
<name>A0A0M2T3A8_9BACI</name>
<dbReference type="RefSeq" id="WP_046522330.1">
    <property type="nucleotide sequence ID" value="NZ_LAYY01000003.1"/>
</dbReference>
<proteinExistence type="predicted"/>
<dbReference type="SUPFAM" id="SSF51735">
    <property type="entry name" value="NAD(P)-binding Rossmann-fold domains"/>
    <property type="match status" value="1"/>
</dbReference>
<gene>
    <name evidence="3" type="ORF">WQ57_03425</name>
</gene>
<dbReference type="InterPro" id="IPR036721">
    <property type="entry name" value="RCK_C_sf"/>
</dbReference>
<dbReference type="AlphaFoldDB" id="A0A0M2T3A8"/>
<dbReference type="SUPFAM" id="SSF116726">
    <property type="entry name" value="TrkA C-terminal domain-like"/>
    <property type="match status" value="1"/>
</dbReference>
<dbReference type="Gene3D" id="3.30.70.1450">
    <property type="entry name" value="Regulator of K+ conductance, C-terminal domain"/>
    <property type="match status" value="1"/>
</dbReference>
<dbReference type="InterPro" id="IPR006037">
    <property type="entry name" value="RCK_C"/>
</dbReference>
<keyword evidence="4" id="KW-1185">Reference proteome</keyword>
<evidence type="ECO:0000313" key="4">
    <source>
        <dbReference type="Proteomes" id="UP000034166"/>
    </source>
</evidence>
<sequence>MKKQYAVIGMGRFGSSVAATLYNAGNEVLAIDRNEEQIEDYKNSVTYAVIGDSTDEATMKEVGIRNFDTVIVAIGDDIQSSILTVLLLKELGVNNVVAKALNKHHGQVLSKIGADKVIFPEKDMGERLAHQLMASPNVLNFIEFADDYSIEEIKVPKSMEGKTLKDLDLRADHNVIVVAIKEKDKINIAPGPEETLKMDDVLFVVGENTDLEKFSNIN</sequence>
<dbReference type="PROSITE" id="PS51202">
    <property type="entry name" value="RCK_C"/>
    <property type="match status" value="1"/>
</dbReference>
<dbReference type="InterPro" id="IPR003148">
    <property type="entry name" value="RCK_N"/>
</dbReference>
<dbReference type="Gene3D" id="3.40.50.720">
    <property type="entry name" value="NAD(P)-binding Rossmann-like Domain"/>
    <property type="match status" value="1"/>
</dbReference>
<dbReference type="PROSITE" id="PS51201">
    <property type="entry name" value="RCK_N"/>
    <property type="match status" value="1"/>
</dbReference>